<protein>
    <submittedName>
        <fullName evidence="2">Uncharacterized protein</fullName>
    </submittedName>
</protein>
<keyword evidence="3" id="KW-1185">Reference proteome</keyword>
<feature type="compositionally biased region" description="Low complexity" evidence="1">
    <location>
        <begin position="36"/>
        <end position="48"/>
    </location>
</feature>
<dbReference type="EMBL" id="BPLQ01007157">
    <property type="protein sequence ID" value="GIY28201.1"/>
    <property type="molecule type" value="Genomic_DNA"/>
</dbReference>
<accession>A0AAV4S4S1</accession>
<feature type="compositionally biased region" description="Polar residues" evidence="1">
    <location>
        <begin position="26"/>
        <end position="35"/>
    </location>
</feature>
<evidence type="ECO:0000313" key="2">
    <source>
        <dbReference type="EMBL" id="GIY28201.1"/>
    </source>
</evidence>
<name>A0AAV4S4S1_9ARAC</name>
<dbReference type="AlphaFoldDB" id="A0AAV4S4S1"/>
<gene>
    <name evidence="2" type="ORF">CDAR_58671</name>
</gene>
<evidence type="ECO:0000313" key="3">
    <source>
        <dbReference type="Proteomes" id="UP001054837"/>
    </source>
</evidence>
<proteinExistence type="predicted"/>
<feature type="compositionally biased region" description="Basic and acidic residues" evidence="1">
    <location>
        <begin position="203"/>
        <end position="215"/>
    </location>
</feature>
<comment type="caution">
    <text evidence="2">The sequence shown here is derived from an EMBL/GenBank/DDBJ whole genome shotgun (WGS) entry which is preliminary data.</text>
</comment>
<dbReference type="Proteomes" id="UP001054837">
    <property type="component" value="Unassembled WGS sequence"/>
</dbReference>
<sequence length="226" mass="24477">MQAMSAHQNLVHKELYCSTRHDPESADSSSFPTPTQQLQEQQRQNQQQHPTAVSNQPRFPGCNTTTNTTTTAVTSESESKGFNMVLYQPLYAAVSTSASILVPCSYVAGGGLSPITGFTPSANMITPNPSTTPESNSGSQGGNVIPTCTAMPGTGVAELNSGIWRIFEAKPMNTYEKKVEKHVPSKTPKVQSKEEAENPLDLSFKKRDVEFEKSIAPKSSTDTDNY</sequence>
<feature type="compositionally biased region" description="Polar residues" evidence="1">
    <location>
        <begin position="217"/>
        <end position="226"/>
    </location>
</feature>
<feature type="region of interest" description="Disordered" evidence="1">
    <location>
        <begin position="179"/>
        <end position="226"/>
    </location>
</feature>
<evidence type="ECO:0000256" key="1">
    <source>
        <dbReference type="SAM" id="MobiDB-lite"/>
    </source>
</evidence>
<feature type="region of interest" description="Disordered" evidence="1">
    <location>
        <begin position="18"/>
        <end position="77"/>
    </location>
</feature>
<organism evidence="2 3">
    <name type="scientific">Caerostris darwini</name>
    <dbReference type="NCBI Taxonomy" id="1538125"/>
    <lineage>
        <taxon>Eukaryota</taxon>
        <taxon>Metazoa</taxon>
        <taxon>Ecdysozoa</taxon>
        <taxon>Arthropoda</taxon>
        <taxon>Chelicerata</taxon>
        <taxon>Arachnida</taxon>
        <taxon>Araneae</taxon>
        <taxon>Araneomorphae</taxon>
        <taxon>Entelegynae</taxon>
        <taxon>Araneoidea</taxon>
        <taxon>Araneidae</taxon>
        <taxon>Caerostris</taxon>
    </lineage>
</organism>
<reference evidence="2 3" key="1">
    <citation type="submission" date="2021-06" db="EMBL/GenBank/DDBJ databases">
        <title>Caerostris darwini draft genome.</title>
        <authorList>
            <person name="Kono N."/>
            <person name="Arakawa K."/>
        </authorList>
    </citation>
    <scope>NUCLEOTIDE SEQUENCE [LARGE SCALE GENOMIC DNA]</scope>
</reference>